<dbReference type="InterPro" id="IPR002133">
    <property type="entry name" value="S-AdoMet_synthetase"/>
</dbReference>
<evidence type="ECO:0000256" key="1">
    <source>
        <dbReference type="ARBA" id="ARBA00003583"/>
    </source>
</evidence>
<dbReference type="PANTHER" id="PTHR11964">
    <property type="entry name" value="S-ADENOSYLMETHIONINE SYNTHETASE"/>
    <property type="match status" value="1"/>
</dbReference>
<evidence type="ECO:0000256" key="4">
    <source>
        <dbReference type="SAM" id="MobiDB-lite"/>
    </source>
</evidence>
<evidence type="ECO:0000256" key="3">
    <source>
        <dbReference type="ARBA" id="ARBA00022723"/>
    </source>
</evidence>
<accession>A0A9R1BC81</accession>
<sequence length="152" mass="16594">MAAETFLFTSESVNEGHPDKLCDQVSDAVLDACLAQDPDSKVACETCTKTNMVMVFGEITTKATVDYEKIVRDTCRSIGFISDDVGLDADHCKVLVNIEQQSPDIAQGVHGHFTKLGARLFVYTPSSSLPSMMRPSPTMRLPRTSRSTSSSR</sequence>
<dbReference type="AlphaFoldDB" id="A0A9R1BC81"/>
<proteinExistence type="predicted"/>
<dbReference type="GO" id="GO:0004478">
    <property type="term" value="F:methionine adenosyltransferase activity"/>
    <property type="evidence" value="ECO:0007669"/>
    <property type="project" value="InterPro"/>
</dbReference>
<dbReference type="SUPFAM" id="SSF55973">
    <property type="entry name" value="S-adenosylmethionine synthetase"/>
    <property type="match status" value="1"/>
</dbReference>
<dbReference type="GO" id="GO:0006556">
    <property type="term" value="P:S-adenosylmethionine biosynthetic process"/>
    <property type="evidence" value="ECO:0007669"/>
    <property type="project" value="InterPro"/>
</dbReference>
<gene>
    <name evidence="6" type="ORF">TRITD_6Bv1G144270</name>
</gene>
<dbReference type="InterPro" id="IPR022628">
    <property type="entry name" value="S-AdoMet_synt_N"/>
</dbReference>
<evidence type="ECO:0000313" key="7">
    <source>
        <dbReference type="Proteomes" id="UP000324705"/>
    </source>
</evidence>
<name>A0A9R1BC81_TRITD</name>
<dbReference type="InterPro" id="IPR022636">
    <property type="entry name" value="S-AdoMet_synthetase_sfam"/>
</dbReference>
<comment type="subunit">
    <text evidence="2">Homotetramer.</text>
</comment>
<evidence type="ECO:0000259" key="5">
    <source>
        <dbReference type="Pfam" id="PF00438"/>
    </source>
</evidence>
<evidence type="ECO:0000313" key="6">
    <source>
        <dbReference type="EMBL" id="VAI59245.1"/>
    </source>
</evidence>
<dbReference type="FunFam" id="3.30.300.10:FF:000001">
    <property type="entry name" value="S-adenosylmethionine synthase"/>
    <property type="match status" value="1"/>
</dbReference>
<dbReference type="Pfam" id="PF00438">
    <property type="entry name" value="S-AdoMet_synt_N"/>
    <property type="match status" value="1"/>
</dbReference>
<evidence type="ECO:0000256" key="2">
    <source>
        <dbReference type="ARBA" id="ARBA00011881"/>
    </source>
</evidence>
<feature type="region of interest" description="Disordered" evidence="4">
    <location>
        <begin position="130"/>
        <end position="152"/>
    </location>
</feature>
<dbReference type="EMBL" id="LT934122">
    <property type="protein sequence ID" value="VAI59245.1"/>
    <property type="molecule type" value="Genomic_DNA"/>
</dbReference>
<dbReference type="GO" id="GO:0046872">
    <property type="term" value="F:metal ion binding"/>
    <property type="evidence" value="ECO:0007669"/>
    <property type="project" value="UniProtKB-KW"/>
</dbReference>
<dbReference type="Proteomes" id="UP000324705">
    <property type="component" value="Chromosome 6B"/>
</dbReference>
<reference evidence="6 7" key="1">
    <citation type="submission" date="2017-09" db="EMBL/GenBank/DDBJ databases">
        <authorList>
            <consortium name="International Durum Wheat Genome Sequencing Consortium (IDWGSC)"/>
            <person name="Milanesi L."/>
        </authorList>
    </citation>
    <scope>NUCLEOTIDE SEQUENCE [LARGE SCALE GENOMIC DNA]</scope>
    <source>
        <strain evidence="7">cv. Svevo</strain>
    </source>
</reference>
<dbReference type="Gramene" id="TRITD6Bv1G144270.8">
    <property type="protein sequence ID" value="TRITD6Bv1G144270.8"/>
    <property type="gene ID" value="TRITD6Bv1G144270"/>
</dbReference>
<keyword evidence="3" id="KW-0479">Metal-binding</keyword>
<dbReference type="GO" id="GO:0005524">
    <property type="term" value="F:ATP binding"/>
    <property type="evidence" value="ECO:0007669"/>
    <property type="project" value="InterPro"/>
</dbReference>
<feature type="domain" description="S-adenosylmethionine synthetase N-terminal" evidence="5">
    <location>
        <begin position="6"/>
        <end position="103"/>
    </location>
</feature>
<comment type="function">
    <text evidence="1">Catalyzes the formation of S-adenosylmethionine from methionine and ATP. The reaction comprises two steps that are both catalyzed by the same enzyme: formation of S-adenosylmethionine (AdoMet) and triphosphate, and subsequent hydrolysis of the triphosphate.</text>
</comment>
<dbReference type="Gene3D" id="3.30.300.10">
    <property type="match status" value="1"/>
</dbReference>
<keyword evidence="7" id="KW-1185">Reference proteome</keyword>
<organism evidence="6 7">
    <name type="scientific">Triticum turgidum subsp. durum</name>
    <name type="common">Durum wheat</name>
    <name type="synonym">Triticum durum</name>
    <dbReference type="NCBI Taxonomy" id="4567"/>
    <lineage>
        <taxon>Eukaryota</taxon>
        <taxon>Viridiplantae</taxon>
        <taxon>Streptophyta</taxon>
        <taxon>Embryophyta</taxon>
        <taxon>Tracheophyta</taxon>
        <taxon>Spermatophyta</taxon>
        <taxon>Magnoliopsida</taxon>
        <taxon>Liliopsida</taxon>
        <taxon>Poales</taxon>
        <taxon>Poaceae</taxon>
        <taxon>BOP clade</taxon>
        <taxon>Pooideae</taxon>
        <taxon>Triticodae</taxon>
        <taxon>Triticeae</taxon>
        <taxon>Triticinae</taxon>
        <taxon>Triticum</taxon>
    </lineage>
</organism>
<protein>
    <recommendedName>
        <fullName evidence="5">S-adenosylmethionine synthetase N-terminal domain-containing protein</fullName>
    </recommendedName>
</protein>